<evidence type="ECO:0000256" key="5">
    <source>
        <dbReference type="ARBA" id="ARBA00022989"/>
    </source>
</evidence>
<organism evidence="11 12">
    <name type="scientific">Zostera marina</name>
    <name type="common">Eelgrass</name>
    <dbReference type="NCBI Taxonomy" id="29655"/>
    <lineage>
        <taxon>Eukaryota</taxon>
        <taxon>Viridiplantae</taxon>
        <taxon>Streptophyta</taxon>
        <taxon>Embryophyta</taxon>
        <taxon>Tracheophyta</taxon>
        <taxon>Spermatophyta</taxon>
        <taxon>Magnoliopsida</taxon>
        <taxon>Liliopsida</taxon>
        <taxon>Zosteraceae</taxon>
        <taxon>Zostera</taxon>
    </lineage>
</organism>
<evidence type="ECO:0000256" key="3">
    <source>
        <dbReference type="ARBA" id="ARBA00022692"/>
    </source>
</evidence>
<comment type="subcellular location">
    <subcellularLocation>
        <location evidence="1">Golgi apparatus membrane</location>
        <topology evidence="1">Single-pass type II membrane protein</topology>
    </subcellularLocation>
</comment>
<evidence type="ECO:0000256" key="7">
    <source>
        <dbReference type="ARBA" id="ARBA00023136"/>
    </source>
</evidence>
<evidence type="ECO:0000256" key="2">
    <source>
        <dbReference type="ARBA" id="ARBA00007727"/>
    </source>
</evidence>
<keyword evidence="4" id="KW-0735">Signal-anchor</keyword>
<dbReference type="EMBL" id="LFYR01000980">
    <property type="protein sequence ID" value="KMZ66498.1"/>
    <property type="molecule type" value="Genomic_DNA"/>
</dbReference>
<dbReference type="OrthoDB" id="630188at2759"/>
<dbReference type="STRING" id="29655.A0A0K9PBN9"/>
<dbReference type="InterPro" id="IPR025846">
    <property type="entry name" value="TBL_N"/>
</dbReference>
<dbReference type="Pfam" id="PF14416">
    <property type="entry name" value="PMR5N"/>
    <property type="match status" value="1"/>
</dbReference>
<dbReference type="GO" id="GO:0016413">
    <property type="term" value="F:O-acetyltransferase activity"/>
    <property type="evidence" value="ECO:0000318"/>
    <property type="project" value="GO_Central"/>
</dbReference>
<comment type="similarity">
    <text evidence="2">Belongs to the PC-esterase family. TBL subfamily.</text>
</comment>
<evidence type="ECO:0000256" key="6">
    <source>
        <dbReference type="ARBA" id="ARBA00023034"/>
    </source>
</evidence>
<keyword evidence="6" id="KW-0333">Golgi apparatus</keyword>
<dbReference type="GO" id="GO:0005794">
    <property type="term" value="C:Golgi apparatus"/>
    <property type="evidence" value="ECO:0000318"/>
    <property type="project" value="GO_Central"/>
</dbReference>
<dbReference type="InterPro" id="IPR026057">
    <property type="entry name" value="TBL_C"/>
</dbReference>
<accession>A0A0K9PBN9</accession>
<feature type="domain" description="Trichome birefringence-like C-terminal" evidence="9">
    <location>
        <begin position="152"/>
        <end position="439"/>
    </location>
</feature>
<dbReference type="GO" id="GO:1990538">
    <property type="term" value="F:xylan O-acetyltransferase activity"/>
    <property type="evidence" value="ECO:0007669"/>
    <property type="project" value="UniProtKB-ARBA"/>
</dbReference>
<evidence type="ECO:0000256" key="8">
    <source>
        <dbReference type="SAM" id="Phobius"/>
    </source>
</evidence>
<comment type="caution">
    <text evidence="11">The sequence shown here is derived from an EMBL/GenBank/DDBJ whole genome shotgun (WGS) entry which is preliminary data.</text>
</comment>
<evidence type="ECO:0000256" key="4">
    <source>
        <dbReference type="ARBA" id="ARBA00022968"/>
    </source>
</evidence>
<evidence type="ECO:0000259" key="9">
    <source>
        <dbReference type="Pfam" id="PF13839"/>
    </source>
</evidence>
<gene>
    <name evidence="11" type="ORF">ZOSMA_29G01610</name>
</gene>
<protein>
    <submittedName>
        <fullName evidence="11">Trichome birefringence</fullName>
    </submittedName>
</protein>
<keyword evidence="3 8" id="KW-0812">Transmembrane</keyword>
<evidence type="ECO:0000256" key="1">
    <source>
        <dbReference type="ARBA" id="ARBA00004323"/>
    </source>
</evidence>
<dbReference type="GO" id="GO:0000139">
    <property type="term" value="C:Golgi membrane"/>
    <property type="evidence" value="ECO:0007669"/>
    <property type="project" value="UniProtKB-SubCell"/>
</dbReference>
<keyword evidence="7 8" id="KW-0472">Membrane</keyword>
<dbReference type="Proteomes" id="UP000036987">
    <property type="component" value="Unassembled WGS sequence"/>
</dbReference>
<dbReference type="Pfam" id="PF13839">
    <property type="entry name" value="PC-Esterase"/>
    <property type="match status" value="1"/>
</dbReference>
<keyword evidence="12" id="KW-1185">Reference proteome</keyword>
<evidence type="ECO:0000259" key="10">
    <source>
        <dbReference type="Pfam" id="PF14416"/>
    </source>
</evidence>
<feature type="transmembrane region" description="Helical" evidence="8">
    <location>
        <begin position="31"/>
        <end position="51"/>
    </location>
</feature>
<feature type="domain" description="Trichome birefringence-like N-terminal" evidence="10">
    <location>
        <begin position="93"/>
        <end position="151"/>
    </location>
</feature>
<proteinExistence type="inferred from homology"/>
<reference evidence="12" key="1">
    <citation type="journal article" date="2016" name="Nature">
        <title>The genome of the seagrass Zostera marina reveals angiosperm adaptation to the sea.</title>
        <authorList>
            <person name="Olsen J.L."/>
            <person name="Rouze P."/>
            <person name="Verhelst B."/>
            <person name="Lin Y.-C."/>
            <person name="Bayer T."/>
            <person name="Collen J."/>
            <person name="Dattolo E."/>
            <person name="De Paoli E."/>
            <person name="Dittami S."/>
            <person name="Maumus F."/>
            <person name="Michel G."/>
            <person name="Kersting A."/>
            <person name="Lauritano C."/>
            <person name="Lohaus R."/>
            <person name="Toepel M."/>
            <person name="Tonon T."/>
            <person name="Vanneste K."/>
            <person name="Amirebrahimi M."/>
            <person name="Brakel J."/>
            <person name="Bostroem C."/>
            <person name="Chovatia M."/>
            <person name="Grimwood J."/>
            <person name="Jenkins J.W."/>
            <person name="Jueterbock A."/>
            <person name="Mraz A."/>
            <person name="Stam W.T."/>
            <person name="Tice H."/>
            <person name="Bornberg-Bauer E."/>
            <person name="Green P.J."/>
            <person name="Pearson G.A."/>
            <person name="Procaccini G."/>
            <person name="Duarte C.M."/>
            <person name="Schmutz J."/>
            <person name="Reusch T.B.H."/>
            <person name="Van de Peer Y."/>
        </authorList>
    </citation>
    <scope>NUCLEOTIDE SEQUENCE [LARGE SCALE GENOMIC DNA]</scope>
    <source>
        <strain evidence="12">cv. Finnish</strain>
    </source>
</reference>
<evidence type="ECO:0000313" key="11">
    <source>
        <dbReference type="EMBL" id="KMZ66498.1"/>
    </source>
</evidence>
<dbReference type="InterPro" id="IPR029962">
    <property type="entry name" value="TBL"/>
</dbReference>
<dbReference type="PANTHER" id="PTHR32285">
    <property type="entry name" value="PROTEIN TRICHOME BIREFRINGENCE-LIKE 9-RELATED"/>
    <property type="match status" value="1"/>
</dbReference>
<dbReference type="PANTHER" id="PTHR32285:SF339">
    <property type="entry name" value="OS02G0773732 PROTEIN"/>
    <property type="match status" value="1"/>
</dbReference>
<evidence type="ECO:0000313" key="12">
    <source>
        <dbReference type="Proteomes" id="UP000036987"/>
    </source>
</evidence>
<name>A0A0K9PBN9_ZOSMR</name>
<dbReference type="AlphaFoldDB" id="A0A0K9PBN9"/>
<sequence length="469" mass="53772">MTGPDNSSSASPMEFYKAIYQILRPIKPGTYGVLFSALSLVFVLTALLSLLTNSSIPFTGITVSFSGIGASSPPTMRNSTTVDEVKEEGGGSKCDIFDGSWVVDEDSAHPHRRPSYGPGKCPFVEDGFNCFGNGRLDLNYTLLWWQPSGCSLPRMDGLAMLEMLRGKKTAFVGDSLNRNMYQSLVCMLWHSVPNKTRVIDLTGKIPNSLGILTAFFADYNSTIQYFRAPFLVREWKTPITKRHRTSNSTLRIDKNNVFSRRYKNADIMIFNTAHWWTHEKTSLGKDFYQEGQTVHSYLSSLEAYKRGLKTWAKWVEKNVDRRRTKVFFRGYSVSHFSKGDWNTRGVCHGNKKPLTMNNSTQLGRLNHMKDVLEQVLKEMSNPVEYLDITRMSDYRRDAHPSIFRLPVEKRRNIEQQKQDCSHWCLPGVPDDWNEILYAMLVFNKTNNLRMVDACMIEEFNYPNDFSHKC</sequence>
<keyword evidence="5 8" id="KW-1133">Transmembrane helix</keyword>